<reference evidence="1" key="2">
    <citation type="submission" date="2021-04" db="EMBL/GenBank/DDBJ databases">
        <authorList>
            <person name="Gilroy R."/>
        </authorList>
    </citation>
    <scope>NUCLEOTIDE SEQUENCE</scope>
    <source>
        <strain evidence="1">CHK171-505</strain>
    </source>
</reference>
<protein>
    <submittedName>
        <fullName evidence="1">Uncharacterized protein</fullName>
    </submittedName>
</protein>
<sequence length="105" mass="11840">MSKIDLLQGDIGMNFYQIEEPYSATMVAHDEIECLKIYTDVVSDIEDEDKFYAELKTISRNLALATLADVEDVDRREKVGLIHATIIIGNCLENDEASVLVMEMP</sequence>
<dbReference type="AlphaFoldDB" id="A0A9D2HXS3"/>
<name>A0A9D2HXS3_9LACT</name>
<proteinExistence type="predicted"/>
<gene>
    <name evidence="1" type="ORF">H9948_02010</name>
</gene>
<evidence type="ECO:0000313" key="2">
    <source>
        <dbReference type="Proteomes" id="UP000886856"/>
    </source>
</evidence>
<reference evidence="1" key="1">
    <citation type="journal article" date="2021" name="PeerJ">
        <title>Extensive microbial diversity within the chicken gut microbiome revealed by metagenomics and culture.</title>
        <authorList>
            <person name="Gilroy R."/>
            <person name="Ravi A."/>
            <person name="Getino M."/>
            <person name="Pursley I."/>
            <person name="Horton D.L."/>
            <person name="Alikhan N.F."/>
            <person name="Baker D."/>
            <person name="Gharbi K."/>
            <person name="Hall N."/>
            <person name="Watson M."/>
            <person name="Adriaenssens E.M."/>
            <person name="Foster-Nyarko E."/>
            <person name="Jarju S."/>
            <person name="Secka A."/>
            <person name="Antonio M."/>
            <person name="Oren A."/>
            <person name="Chaudhuri R.R."/>
            <person name="La Ragione R."/>
            <person name="Hildebrand F."/>
            <person name="Pallen M.J."/>
        </authorList>
    </citation>
    <scope>NUCLEOTIDE SEQUENCE</scope>
    <source>
        <strain evidence="1">CHK171-505</strain>
    </source>
</reference>
<accession>A0A9D2HXS3</accession>
<dbReference type="EMBL" id="DWYW01000041">
    <property type="protein sequence ID" value="HJA89541.1"/>
    <property type="molecule type" value="Genomic_DNA"/>
</dbReference>
<dbReference type="Proteomes" id="UP000886856">
    <property type="component" value="Unassembled WGS sequence"/>
</dbReference>
<evidence type="ECO:0000313" key="1">
    <source>
        <dbReference type="EMBL" id="HJA89541.1"/>
    </source>
</evidence>
<organism evidence="1 2">
    <name type="scientific">Candidatus Jeotgalibaca merdavium</name>
    <dbReference type="NCBI Taxonomy" id="2838627"/>
    <lineage>
        <taxon>Bacteria</taxon>
        <taxon>Bacillati</taxon>
        <taxon>Bacillota</taxon>
        <taxon>Bacilli</taxon>
        <taxon>Lactobacillales</taxon>
        <taxon>Carnobacteriaceae</taxon>
        <taxon>Jeotgalibaca</taxon>
    </lineage>
</organism>
<comment type="caution">
    <text evidence="1">The sequence shown here is derived from an EMBL/GenBank/DDBJ whole genome shotgun (WGS) entry which is preliminary data.</text>
</comment>